<gene>
    <name evidence="2" type="ORF">OHC33_001420</name>
</gene>
<comment type="caution">
    <text evidence="2">The sequence shown here is derived from an EMBL/GenBank/DDBJ whole genome shotgun (WGS) entry which is preliminary data.</text>
</comment>
<feature type="region of interest" description="Disordered" evidence="1">
    <location>
        <begin position="14"/>
        <end position="35"/>
    </location>
</feature>
<name>A0AAN8IAR8_9EURO</name>
<keyword evidence="3" id="KW-1185">Reference proteome</keyword>
<organism evidence="2 3">
    <name type="scientific">Knufia fluminis</name>
    <dbReference type="NCBI Taxonomy" id="191047"/>
    <lineage>
        <taxon>Eukaryota</taxon>
        <taxon>Fungi</taxon>
        <taxon>Dikarya</taxon>
        <taxon>Ascomycota</taxon>
        <taxon>Pezizomycotina</taxon>
        <taxon>Eurotiomycetes</taxon>
        <taxon>Chaetothyriomycetidae</taxon>
        <taxon>Chaetothyriales</taxon>
        <taxon>Trichomeriaceae</taxon>
        <taxon>Knufia</taxon>
    </lineage>
</organism>
<evidence type="ECO:0000313" key="3">
    <source>
        <dbReference type="Proteomes" id="UP001316803"/>
    </source>
</evidence>
<protein>
    <recommendedName>
        <fullName evidence="4">F-box domain-containing protein</fullName>
    </recommendedName>
</protein>
<dbReference type="Proteomes" id="UP001316803">
    <property type="component" value="Unassembled WGS sequence"/>
</dbReference>
<dbReference type="AlphaFoldDB" id="A0AAN8IAR8"/>
<evidence type="ECO:0000256" key="1">
    <source>
        <dbReference type="SAM" id="MobiDB-lite"/>
    </source>
</evidence>
<reference evidence="2 3" key="1">
    <citation type="submission" date="2022-12" db="EMBL/GenBank/DDBJ databases">
        <title>Genomic features and morphological characterization of a novel Knufia sp. strain isolated from spacecraft assembly facility.</title>
        <authorList>
            <person name="Teixeira M."/>
            <person name="Chander A.M."/>
            <person name="Stajich J.E."/>
            <person name="Venkateswaran K."/>
        </authorList>
    </citation>
    <scope>NUCLEOTIDE SEQUENCE [LARGE SCALE GENOMIC DNA]</scope>
    <source>
        <strain evidence="2 3">FJI-L2-BK-P2</strain>
    </source>
</reference>
<evidence type="ECO:0000313" key="2">
    <source>
        <dbReference type="EMBL" id="KAK5957051.1"/>
    </source>
</evidence>
<feature type="region of interest" description="Disordered" evidence="1">
    <location>
        <begin position="469"/>
        <end position="491"/>
    </location>
</feature>
<feature type="compositionally biased region" description="Polar residues" evidence="1">
    <location>
        <begin position="19"/>
        <end position="31"/>
    </location>
</feature>
<evidence type="ECO:0008006" key="4">
    <source>
        <dbReference type="Google" id="ProtNLM"/>
    </source>
</evidence>
<proteinExistence type="predicted"/>
<dbReference type="EMBL" id="JAKLMC020000003">
    <property type="protein sequence ID" value="KAK5957051.1"/>
    <property type="molecule type" value="Genomic_DNA"/>
</dbReference>
<sequence>MVAMNPLAILLSRRRGAASEQSTDETTSSATKAEAQRLTALVRGHKKQKLTPRGPPVLTDLPTEIFLEMVPYAATQDMVCLSLCNKDLYRRLGRTSRIVGNLFRDDDAKERLLERLAQDMYIVTEVADLTRNPLTLCEACLILHSVPYPVSGGIEDELNSTRTRRTLNPEKRRKRCQRRCIADPDILHNQFGFGHVRVLGQLFRADAIDQLHQYIDRMTVQKRGQSVGYRTAFDFRAAVRDDGNVYIRKQEWILIDKDDISLPWEHLQDGMQVCAHVKWSKFHGQNDNDIDTIERALKHLKVCGDLPSWGFARFTMANEEKTWAHQPLQQCEHCPSEYRLDFGAVSESDMAVVLTIWMCLGEGKSMVEGVFPKIFTGGADSWGYLRDEDRPKKYEFVPGSVVQAFQGHTSHDDRSYKPEWNDSLQQACSAGLDIYEVSTRDYKQQFENIYDKLGWKRDTQAFSLTRSSSASTSTRDGFSVIGSASADHQSQ</sequence>
<accession>A0AAN8IAR8</accession>